<reference evidence="1 2" key="1">
    <citation type="submission" date="2024-01" db="EMBL/GenBank/DDBJ databases">
        <title>The complete chloroplast genome sequence of Lithospermum erythrorhizon: insights into the phylogenetic relationship among Boraginaceae species and the maternal lineages of purple gromwells.</title>
        <authorList>
            <person name="Okada T."/>
            <person name="Watanabe K."/>
        </authorList>
    </citation>
    <scope>NUCLEOTIDE SEQUENCE [LARGE SCALE GENOMIC DNA]</scope>
</reference>
<evidence type="ECO:0000313" key="1">
    <source>
        <dbReference type="EMBL" id="GAA0148381.1"/>
    </source>
</evidence>
<organism evidence="1 2">
    <name type="scientific">Lithospermum erythrorhizon</name>
    <name type="common">Purple gromwell</name>
    <name type="synonym">Lithospermum officinale var. erythrorhizon</name>
    <dbReference type="NCBI Taxonomy" id="34254"/>
    <lineage>
        <taxon>Eukaryota</taxon>
        <taxon>Viridiplantae</taxon>
        <taxon>Streptophyta</taxon>
        <taxon>Embryophyta</taxon>
        <taxon>Tracheophyta</taxon>
        <taxon>Spermatophyta</taxon>
        <taxon>Magnoliopsida</taxon>
        <taxon>eudicotyledons</taxon>
        <taxon>Gunneridae</taxon>
        <taxon>Pentapetalae</taxon>
        <taxon>asterids</taxon>
        <taxon>lamiids</taxon>
        <taxon>Boraginales</taxon>
        <taxon>Boraginaceae</taxon>
        <taxon>Boraginoideae</taxon>
        <taxon>Lithospermeae</taxon>
        <taxon>Lithospermum</taxon>
    </lineage>
</organism>
<protein>
    <submittedName>
        <fullName evidence="1">Uncharacterized protein</fullName>
    </submittedName>
</protein>
<dbReference type="EMBL" id="BAABME010001230">
    <property type="protein sequence ID" value="GAA0148381.1"/>
    <property type="molecule type" value="Genomic_DNA"/>
</dbReference>
<name>A0AAV3PAP8_LITER</name>
<gene>
    <name evidence="1" type="ORF">LIER_07843</name>
</gene>
<comment type="caution">
    <text evidence="1">The sequence shown here is derived from an EMBL/GenBank/DDBJ whole genome shotgun (WGS) entry which is preliminary data.</text>
</comment>
<evidence type="ECO:0000313" key="2">
    <source>
        <dbReference type="Proteomes" id="UP001454036"/>
    </source>
</evidence>
<dbReference type="Proteomes" id="UP001454036">
    <property type="component" value="Unassembled WGS sequence"/>
</dbReference>
<keyword evidence="2" id="KW-1185">Reference proteome</keyword>
<proteinExistence type="predicted"/>
<dbReference type="AlphaFoldDB" id="A0AAV3PAP8"/>
<sequence>MFSRIGSYVGNSLFVDGATSDLARVSYAQIYVEIAAGKELPITPLKQKKVWMPKVDEGGTNEIQQALENIVNDEPEKDSIVDGITEHESPRPIVEVRVDNPLAVLDDEGK</sequence>
<accession>A0AAV3PAP8</accession>